<evidence type="ECO:0000313" key="8">
    <source>
        <dbReference type="Proteomes" id="UP000265000"/>
    </source>
</evidence>
<evidence type="ECO:0000313" key="7">
    <source>
        <dbReference type="Ensembl" id="ENSFHEP00000012139.1"/>
    </source>
</evidence>
<dbReference type="Proteomes" id="UP000265000">
    <property type="component" value="Unplaced"/>
</dbReference>
<name>A0A146WZI9_FUNHE</name>
<dbReference type="FunFam" id="3.40.309.10:FF:000003">
    <property type="entry name" value="Aldehyde dehydrogenase"/>
    <property type="match status" value="1"/>
</dbReference>
<dbReference type="InterPro" id="IPR016162">
    <property type="entry name" value="Ald_DH_N"/>
</dbReference>
<dbReference type="GO" id="GO:0004028">
    <property type="term" value="F:3-chloroallyl aldehyde dehydrogenase activity"/>
    <property type="evidence" value="ECO:0007669"/>
    <property type="project" value="TreeGrafter"/>
</dbReference>
<comment type="similarity">
    <text evidence="1 4">Belongs to the aldehyde dehydrogenase family.</text>
</comment>
<accession>A0A146WZI9</accession>
<keyword evidence="8" id="KW-1185">Reference proteome</keyword>
<dbReference type="AlphaFoldDB" id="A0A146WZI9"/>
<protein>
    <recommendedName>
        <fullName evidence="4">Aldehyde dehydrogenase</fullName>
    </recommendedName>
</protein>
<organism evidence="6">
    <name type="scientific">Fundulus heteroclitus</name>
    <name type="common">Killifish</name>
    <name type="synonym">Mummichog</name>
    <dbReference type="NCBI Taxonomy" id="8078"/>
    <lineage>
        <taxon>Eukaryota</taxon>
        <taxon>Metazoa</taxon>
        <taxon>Chordata</taxon>
        <taxon>Craniata</taxon>
        <taxon>Vertebrata</taxon>
        <taxon>Euteleostomi</taxon>
        <taxon>Actinopterygii</taxon>
        <taxon>Neopterygii</taxon>
        <taxon>Teleostei</taxon>
        <taxon>Neoteleostei</taxon>
        <taxon>Acanthomorphata</taxon>
        <taxon>Ovalentaria</taxon>
        <taxon>Atherinomorphae</taxon>
        <taxon>Cyprinodontiformes</taxon>
        <taxon>Fundulidae</taxon>
        <taxon>Fundulus</taxon>
    </lineage>
</organism>
<dbReference type="GO" id="GO:0005737">
    <property type="term" value="C:cytoplasm"/>
    <property type="evidence" value="ECO:0007669"/>
    <property type="project" value="TreeGrafter"/>
</dbReference>
<evidence type="ECO:0000256" key="1">
    <source>
        <dbReference type="ARBA" id="ARBA00009986"/>
    </source>
</evidence>
<dbReference type="SUPFAM" id="SSF53720">
    <property type="entry name" value="ALDH-like"/>
    <property type="match status" value="1"/>
</dbReference>
<dbReference type="Gene3D" id="3.40.309.10">
    <property type="entry name" value="Aldehyde Dehydrogenase, Chain A, domain 2"/>
    <property type="match status" value="1"/>
</dbReference>
<dbReference type="InterPro" id="IPR012394">
    <property type="entry name" value="Aldehyde_DH_NAD(P)"/>
</dbReference>
<evidence type="ECO:0000256" key="4">
    <source>
        <dbReference type="PIRNR" id="PIRNR036492"/>
    </source>
</evidence>
<evidence type="ECO:0000256" key="2">
    <source>
        <dbReference type="ARBA" id="ARBA00023002"/>
    </source>
</evidence>
<dbReference type="Ensembl" id="ENSFHET00000019322.1">
    <property type="protein sequence ID" value="ENSFHEP00000012139.1"/>
    <property type="gene ID" value="ENSFHEG00000013583.1"/>
</dbReference>
<dbReference type="EMBL" id="GCES01050985">
    <property type="protein sequence ID" value="JAR35338.1"/>
    <property type="molecule type" value="Transcribed_RNA"/>
</dbReference>
<dbReference type="GO" id="GO:0004029">
    <property type="term" value="F:aldehyde dehydrogenase (NAD+) activity"/>
    <property type="evidence" value="ECO:0007669"/>
    <property type="project" value="TreeGrafter"/>
</dbReference>
<dbReference type="GeneID" id="105926931"/>
<dbReference type="GeneTree" id="ENSGT00940000166398"/>
<dbReference type="InterPro" id="IPR016163">
    <property type="entry name" value="Ald_DH_C"/>
</dbReference>
<dbReference type="PANTHER" id="PTHR43570:SF7">
    <property type="entry name" value="ALDEHYDE DEHYDROGENASE"/>
    <property type="match status" value="1"/>
</dbReference>
<reference evidence="6" key="1">
    <citation type="submission" date="2015-01" db="EMBL/GenBank/DDBJ databases">
        <title>EvidentialGene: Evidence-directed Construction of Complete mRNA Transcriptomes without Genomes.</title>
        <authorList>
            <person name="Gilbert D.G."/>
        </authorList>
    </citation>
    <scope>NUCLEOTIDE SEQUENCE</scope>
</reference>
<reference evidence="7" key="2">
    <citation type="submission" date="2025-05" db="UniProtKB">
        <authorList>
            <consortium name="Ensembl"/>
        </authorList>
    </citation>
    <scope>IDENTIFICATION</scope>
</reference>
<dbReference type="Gene3D" id="3.40.605.10">
    <property type="entry name" value="Aldehyde Dehydrogenase, Chain A, domain 1"/>
    <property type="match status" value="1"/>
</dbReference>
<proteinExistence type="inferred from homology"/>
<keyword evidence="2 4" id="KW-0560">Oxidoreductase</keyword>
<dbReference type="CTD" id="557008"/>
<dbReference type="InterPro" id="IPR015590">
    <property type="entry name" value="Aldehyde_DH_dom"/>
</dbReference>
<keyword evidence="3" id="KW-0520">NAD</keyword>
<dbReference type="Pfam" id="PF00171">
    <property type="entry name" value="Aldedh"/>
    <property type="match status" value="1"/>
</dbReference>
<dbReference type="PANTHER" id="PTHR43570">
    <property type="entry name" value="ALDEHYDE DEHYDROGENASE"/>
    <property type="match status" value="1"/>
</dbReference>
<evidence type="ECO:0000256" key="3">
    <source>
        <dbReference type="ARBA" id="ARBA00023027"/>
    </source>
</evidence>
<evidence type="ECO:0000313" key="6">
    <source>
        <dbReference type="EMBL" id="JAR35338.1"/>
    </source>
</evidence>
<sequence length="550" mass="61624">MRTHEPNVSSLSSLSRSVLLSTKRGIEVLLVKIFHLPAAFVCLIVNCKIMSSPPSPSPTRWFKALRRTRLGEPCLRTYPLECVELLRRARIAFQAGRTMKEGFRLAQLEAVVRMLEEHECDFVDALGRDLHKPRFETVVFELITVKNEALHAISNLKKWMEPQSVEKNLSTCLDECLVTHEPLGVVFIMATWCCPVQMCLVPLVGAIAAGNCALISPSENTVHTAELLHRLVPFYLDNECFHVILAGIGDLPEIVELKFDHVFFTGNREEGSRIAVAAARTFTPTTLVLGGKNPCYVDQHCDIATAVQRIAWARFHNAGQSLMAPSYILCHTDVKARLVQALKCCLMQFYGPDPRESRSFGRMVNLETFNRTRELLWRSGKVVVGGQVTEAEKYIAPTVLTEVAESDPIMQQEVFGPVLPILTVNDVDEAIAFINKQEKPLCVYAYSTNNKVISRLMSETSSGSFCSNDCIFQSLMVALPFGGVGACGMGSFHGRYSFDTFSHRKACLLRGTRFECVTYLRYPPYEDRNLSLMTWACTLSQKSQGWCQIM</sequence>
<dbReference type="STRING" id="8078.ENSFHEP00000012139"/>
<evidence type="ECO:0000259" key="5">
    <source>
        <dbReference type="Pfam" id="PF00171"/>
    </source>
</evidence>
<dbReference type="PIRSF" id="PIRSF036492">
    <property type="entry name" value="ALDH"/>
    <property type="match status" value="1"/>
</dbReference>
<feature type="domain" description="Aldehyde dehydrogenase" evidence="5">
    <location>
        <begin position="85"/>
        <end position="506"/>
    </location>
</feature>
<dbReference type="GO" id="GO:0006081">
    <property type="term" value="P:aldehyde metabolic process"/>
    <property type="evidence" value="ECO:0007669"/>
    <property type="project" value="InterPro"/>
</dbReference>
<dbReference type="OrthoDB" id="440325at2759"/>
<dbReference type="InterPro" id="IPR016161">
    <property type="entry name" value="Ald_DH/histidinol_DH"/>
</dbReference>
<dbReference type="FunFam" id="3.40.605.10:FF:000004">
    <property type="entry name" value="Aldehyde dehydrogenase"/>
    <property type="match status" value="1"/>
</dbReference>